<dbReference type="InterPro" id="IPR014729">
    <property type="entry name" value="Rossmann-like_a/b/a_fold"/>
</dbReference>
<evidence type="ECO:0000259" key="8">
    <source>
        <dbReference type="Pfam" id="PF13537"/>
    </source>
</evidence>
<evidence type="ECO:0000256" key="2">
    <source>
        <dbReference type="ARBA" id="ARBA00005752"/>
    </source>
</evidence>
<dbReference type="PIRSF" id="PIRSF001589">
    <property type="entry name" value="Asn_synthetase_glu-h"/>
    <property type="match status" value="1"/>
</dbReference>
<feature type="domain" description="Asparagine synthetase" evidence="7">
    <location>
        <begin position="199"/>
        <end position="544"/>
    </location>
</feature>
<organism evidence="9 10">
    <name type="scientific">Pontixanthobacter luteolus</name>
    <dbReference type="NCBI Taxonomy" id="295089"/>
    <lineage>
        <taxon>Bacteria</taxon>
        <taxon>Pseudomonadati</taxon>
        <taxon>Pseudomonadota</taxon>
        <taxon>Alphaproteobacteria</taxon>
        <taxon>Sphingomonadales</taxon>
        <taxon>Erythrobacteraceae</taxon>
        <taxon>Pontixanthobacter</taxon>
    </lineage>
</organism>
<dbReference type="InterPro" id="IPR001962">
    <property type="entry name" value="Asn_synthase"/>
</dbReference>
<name>A0A6I4V0Z2_9SPHN</name>
<dbReference type="InterPro" id="IPR017932">
    <property type="entry name" value="GATase_2_dom"/>
</dbReference>
<dbReference type="Gene3D" id="3.60.20.10">
    <property type="entry name" value="Glutamine Phosphoribosylpyrophosphate, subunit 1, domain 1"/>
    <property type="match status" value="1"/>
</dbReference>
<comment type="caution">
    <text evidence="9">The sequence shown here is derived from an EMBL/GenBank/DDBJ whole genome shotgun (WGS) entry which is preliminary data.</text>
</comment>
<evidence type="ECO:0000256" key="5">
    <source>
        <dbReference type="ARBA" id="ARBA00022840"/>
    </source>
</evidence>
<dbReference type="SUPFAM" id="SSF52402">
    <property type="entry name" value="Adenine nucleotide alpha hydrolases-like"/>
    <property type="match status" value="1"/>
</dbReference>
<comment type="pathway">
    <text evidence="1">Amino-acid biosynthesis; L-asparagine biosynthesis; L-asparagine from L-aspartate (L-Gln route): step 1/1.</text>
</comment>
<keyword evidence="4" id="KW-0547">Nucleotide-binding</keyword>
<dbReference type="Pfam" id="PF13537">
    <property type="entry name" value="GATase_7"/>
    <property type="match status" value="1"/>
</dbReference>
<keyword evidence="10" id="KW-1185">Reference proteome</keyword>
<dbReference type="GO" id="GO:0006529">
    <property type="term" value="P:asparagine biosynthetic process"/>
    <property type="evidence" value="ECO:0007669"/>
    <property type="project" value="InterPro"/>
</dbReference>
<dbReference type="GO" id="GO:0004066">
    <property type="term" value="F:asparagine synthase (glutamine-hydrolyzing) activity"/>
    <property type="evidence" value="ECO:0007669"/>
    <property type="project" value="UniProtKB-EC"/>
</dbReference>
<evidence type="ECO:0000313" key="9">
    <source>
        <dbReference type="EMBL" id="MXP46064.1"/>
    </source>
</evidence>
<dbReference type="Gene3D" id="3.40.50.620">
    <property type="entry name" value="HUPs"/>
    <property type="match status" value="2"/>
</dbReference>
<evidence type="ECO:0000256" key="6">
    <source>
        <dbReference type="ARBA" id="ARBA00048741"/>
    </source>
</evidence>
<feature type="domain" description="Glutamine amidotransferase type-2" evidence="8">
    <location>
        <begin position="27"/>
        <end position="115"/>
    </location>
</feature>
<comment type="similarity">
    <text evidence="2">Belongs to the asparagine synthetase family.</text>
</comment>
<evidence type="ECO:0000313" key="10">
    <source>
        <dbReference type="Proteomes" id="UP000471435"/>
    </source>
</evidence>
<dbReference type="InterPro" id="IPR051786">
    <property type="entry name" value="ASN_synthetase/amidase"/>
</dbReference>
<reference evidence="9 10" key="1">
    <citation type="submission" date="2019-12" db="EMBL/GenBank/DDBJ databases">
        <title>Genomic-based taxomic classification of the family Erythrobacteraceae.</title>
        <authorList>
            <person name="Xu L."/>
        </authorList>
    </citation>
    <scope>NUCLEOTIDE SEQUENCE [LARGE SCALE GENOMIC DNA]</scope>
    <source>
        <strain evidence="9 10">SW-109</strain>
    </source>
</reference>
<dbReference type="PANTHER" id="PTHR43284:SF1">
    <property type="entry name" value="ASPARAGINE SYNTHETASE"/>
    <property type="match status" value="1"/>
</dbReference>
<sequence>MPPNARGRCVTARAFSLAELCGGPANDRPYLLYCDARIDDRQKLAASLGLPADAAAADFILAAFGKWGADCPQHLIGDYAFVIADAGTGSLFCARDHIGARPFCYALSGGVFHVGAAPGPIVQSSPELGEIDPEFAAIKIARKQYFSLDRTFYKPIRKLAPGCTLTVTENGADLCRYWDPAAVTGEFGGSDEEAVAIAADLLNQAAADRLHGYRQPAVHLSGGLDSSAVAALAVKHQRANAGPDPRAYAWYQNSAGAVDDETRWIDAASRALALSINAPRQSVAGITELLRADWCDGPNASNLYHEDAVQRLAQTHGVDTILSGWGGDESLSFNGRGYQSELLGKRRFGELARISGGVGPISLLRGIKRAAGERSIPRKDSGKNRVTGENYLTAGAVQCLPAKQNQPLDFTNARSAMIGLMELGSLTARMEDWSISGRKRGIDYAYPLLDRRVMEFALSLPGHFFLRPGSRRWIMRQVLDPDLPALVRDNNSKTELARVEALKETLDAAIRHCGKLLDECEDFSGREGYVDIDRLREDIRSRRGETGYSSGWKTRALQFLKF</sequence>
<protein>
    <recommendedName>
        <fullName evidence="3">asparagine synthase (glutamine-hydrolyzing)</fullName>
        <ecNumber evidence="3">6.3.5.4</ecNumber>
    </recommendedName>
</protein>
<evidence type="ECO:0000256" key="1">
    <source>
        <dbReference type="ARBA" id="ARBA00005187"/>
    </source>
</evidence>
<evidence type="ECO:0000256" key="3">
    <source>
        <dbReference type="ARBA" id="ARBA00012737"/>
    </source>
</evidence>
<evidence type="ECO:0000259" key="7">
    <source>
        <dbReference type="Pfam" id="PF00733"/>
    </source>
</evidence>
<dbReference type="Proteomes" id="UP000471435">
    <property type="component" value="Unassembled WGS sequence"/>
</dbReference>
<dbReference type="Pfam" id="PF00733">
    <property type="entry name" value="Asn_synthase"/>
    <property type="match status" value="1"/>
</dbReference>
<dbReference type="InterPro" id="IPR006426">
    <property type="entry name" value="Asn_synth_AEB"/>
</dbReference>
<dbReference type="EC" id="6.3.5.4" evidence="3"/>
<accession>A0A6I4V0Z2</accession>
<dbReference type="InterPro" id="IPR029055">
    <property type="entry name" value="Ntn_hydrolases_N"/>
</dbReference>
<dbReference type="AlphaFoldDB" id="A0A6I4V0Z2"/>
<dbReference type="SUPFAM" id="SSF56235">
    <property type="entry name" value="N-terminal nucleophile aminohydrolases (Ntn hydrolases)"/>
    <property type="match status" value="1"/>
</dbReference>
<dbReference type="PANTHER" id="PTHR43284">
    <property type="entry name" value="ASPARAGINE SYNTHETASE (GLUTAMINE-HYDROLYZING)"/>
    <property type="match status" value="1"/>
</dbReference>
<dbReference type="GO" id="GO:0005524">
    <property type="term" value="F:ATP binding"/>
    <property type="evidence" value="ECO:0007669"/>
    <property type="project" value="UniProtKB-KW"/>
</dbReference>
<gene>
    <name evidence="9" type="ORF">GRI43_01490</name>
</gene>
<evidence type="ECO:0000256" key="4">
    <source>
        <dbReference type="ARBA" id="ARBA00022741"/>
    </source>
</evidence>
<keyword evidence="5" id="KW-0067">ATP-binding</keyword>
<proteinExistence type="inferred from homology"/>
<comment type="catalytic activity">
    <reaction evidence="6">
        <text>L-aspartate + L-glutamine + ATP + H2O = L-asparagine + L-glutamate + AMP + diphosphate + H(+)</text>
        <dbReference type="Rhea" id="RHEA:12228"/>
        <dbReference type="ChEBI" id="CHEBI:15377"/>
        <dbReference type="ChEBI" id="CHEBI:15378"/>
        <dbReference type="ChEBI" id="CHEBI:29985"/>
        <dbReference type="ChEBI" id="CHEBI:29991"/>
        <dbReference type="ChEBI" id="CHEBI:30616"/>
        <dbReference type="ChEBI" id="CHEBI:33019"/>
        <dbReference type="ChEBI" id="CHEBI:58048"/>
        <dbReference type="ChEBI" id="CHEBI:58359"/>
        <dbReference type="ChEBI" id="CHEBI:456215"/>
        <dbReference type="EC" id="6.3.5.4"/>
    </reaction>
</comment>
<dbReference type="EMBL" id="WTYP01000001">
    <property type="protein sequence ID" value="MXP46064.1"/>
    <property type="molecule type" value="Genomic_DNA"/>
</dbReference>